<accession>A0A1G6M5H0</accession>
<protein>
    <submittedName>
        <fullName evidence="1">Predicted kinase, aminoglycoside phosphotransferase (APT) family</fullName>
    </submittedName>
</protein>
<dbReference type="PANTHER" id="PTHR21310">
    <property type="entry name" value="AMINOGLYCOSIDE PHOSPHOTRANSFERASE-RELATED-RELATED"/>
    <property type="match status" value="1"/>
</dbReference>
<dbReference type="RefSeq" id="WP_211323458.1">
    <property type="nucleotide sequence ID" value="NZ_CP016353.1"/>
</dbReference>
<dbReference type="Gene3D" id="3.30.200.20">
    <property type="entry name" value="Phosphorylase Kinase, domain 1"/>
    <property type="match status" value="1"/>
</dbReference>
<dbReference type="Gene3D" id="3.90.1200.10">
    <property type="match status" value="1"/>
</dbReference>
<dbReference type="InterPro" id="IPR041726">
    <property type="entry name" value="ACAD10_11_N"/>
</dbReference>
<keyword evidence="1" id="KW-0808">Transferase</keyword>
<organism evidence="1 2">
    <name type="scientific">Prauserella marina</name>
    <dbReference type="NCBI Taxonomy" id="530584"/>
    <lineage>
        <taxon>Bacteria</taxon>
        <taxon>Bacillati</taxon>
        <taxon>Actinomycetota</taxon>
        <taxon>Actinomycetes</taxon>
        <taxon>Pseudonocardiales</taxon>
        <taxon>Pseudonocardiaceae</taxon>
        <taxon>Prauserella</taxon>
    </lineage>
</organism>
<dbReference type="PANTHER" id="PTHR21310:SF40">
    <property type="entry name" value="AMINOGLYCOSIDE PHOSPHOTRANSFERASE DOMAIN-CONTAINING PROTEIN-RELATED"/>
    <property type="match status" value="1"/>
</dbReference>
<dbReference type="CDD" id="cd05154">
    <property type="entry name" value="ACAD10_11_N-like"/>
    <property type="match status" value="1"/>
</dbReference>
<dbReference type="Proteomes" id="UP000199494">
    <property type="component" value="Unassembled WGS sequence"/>
</dbReference>
<dbReference type="GO" id="GO:0016301">
    <property type="term" value="F:kinase activity"/>
    <property type="evidence" value="ECO:0007669"/>
    <property type="project" value="UniProtKB-KW"/>
</dbReference>
<keyword evidence="2" id="KW-1185">Reference proteome</keyword>
<sequence length="351" mass="38101">MSEGTHAVDASVVDIERVRWWMGEAGLGDGPFEDVSVLGGGTQNVLLRLRRNGREYVLRRPPPHKRPDSDRTIEREAAVLGALAGSAVPHPGLIAVCQDPSVIGAAFYLMEPVAGRNPCGPLPPGLSDDPGWQRVLGLSIVDGLIALSEVRPSEVGLADLGKPRGWLERQVSRWRGQLVGYGRAEHYEPGSLGSVDDIAHWLDTYRPADHGTGLIHGDFHLANMLVDDEGTLAAIVDWELSTQGDPLLDLGHLLATWPGEDNPAGVDLAVPLPWLPTVDELLAHYARRTTRGLADIHWFRVLACYRLAIILEGTYVRSMSGQAARETGIAAHERARALLDAARGLLRRGEN</sequence>
<keyword evidence="1" id="KW-0418">Kinase</keyword>
<name>A0A1G6M5H0_9PSEU</name>
<dbReference type="InterPro" id="IPR051678">
    <property type="entry name" value="AGP_Transferase"/>
</dbReference>
<dbReference type="InterPro" id="IPR002575">
    <property type="entry name" value="Aminoglycoside_PTrfase"/>
</dbReference>
<dbReference type="EMBL" id="FMZE01000002">
    <property type="protein sequence ID" value="SDC50739.1"/>
    <property type="molecule type" value="Genomic_DNA"/>
</dbReference>
<evidence type="ECO:0000313" key="1">
    <source>
        <dbReference type="EMBL" id="SDC50739.1"/>
    </source>
</evidence>
<reference evidence="1 2" key="1">
    <citation type="submission" date="2016-10" db="EMBL/GenBank/DDBJ databases">
        <authorList>
            <person name="de Groot N.N."/>
        </authorList>
    </citation>
    <scope>NUCLEOTIDE SEQUENCE [LARGE SCALE GENOMIC DNA]</scope>
    <source>
        <strain evidence="1 2">CGMCC 4.5506</strain>
    </source>
</reference>
<dbReference type="SUPFAM" id="SSF56112">
    <property type="entry name" value="Protein kinase-like (PK-like)"/>
    <property type="match status" value="1"/>
</dbReference>
<proteinExistence type="predicted"/>
<gene>
    <name evidence="1" type="ORF">SAMN05421630_102360</name>
</gene>
<evidence type="ECO:0000313" key="2">
    <source>
        <dbReference type="Proteomes" id="UP000199494"/>
    </source>
</evidence>
<dbReference type="STRING" id="530584.SAMN05421630_102360"/>
<dbReference type="AlphaFoldDB" id="A0A1G6M5H0"/>
<dbReference type="Pfam" id="PF01636">
    <property type="entry name" value="APH"/>
    <property type="match status" value="1"/>
</dbReference>
<dbReference type="InterPro" id="IPR011009">
    <property type="entry name" value="Kinase-like_dom_sf"/>
</dbReference>